<dbReference type="GeneID" id="18164466"/>
<dbReference type="EMBL" id="JH126400">
    <property type="protein sequence ID" value="EGX94168.1"/>
    <property type="molecule type" value="Genomic_DNA"/>
</dbReference>
<reference evidence="2 3" key="1">
    <citation type="journal article" date="2011" name="Genome Biol.">
        <title>Genome sequence of the insect pathogenic fungus Cordyceps militaris, a valued traditional Chinese medicine.</title>
        <authorList>
            <person name="Zheng P."/>
            <person name="Xia Y."/>
            <person name="Xiao G."/>
            <person name="Xiong C."/>
            <person name="Hu X."/>
            <person name="Zhang S."/>
            <person name="Zheng H."/>
            <person name="Huang Y."/>
            <person name="Zhou Y."/>
            <person name="Wang S."/>
            <person name="Zhao G.P."/>
            <person name="Liu X."/>
            <person name="St Leger R.J."/>
            <person name="Wang C."/>
        </authorList>
    </citation>
    <scope>NUCLEOTIDE SEQUENCE [LARGE SCALE GENOMIC DNA]</scope>
    <source>
        <strain evidence="2 3">CM01</strain>
    </source>
</reference>
<organism evidence="2 3">
    <name type="scientific">Cordyceps militaris (strain CM01)</name>
    <name type="common">Caterpillar fungus</name>
    <dbReference type="NCBI Taxonomy" id="983644"/>
    <lineage>
        <taxon>Eukaryota</taxon>
        <taxon>Fungi</taxon>
        <taxon>Dikarya</taxon>
        <taxon>Ascomycota</taxon>
        <taxon>Pezizomycotina</taxon>
        <taxon>Sordariomycetes</taxon>
        <taxon>Hypocreomycetidae</taxon>
        <taxon>Hypocreales</taxon>
        <taxon>Cordycipitaceae</taxon>
        <taxon>Cordyceps</taxon>
    </lineage>
</organism>
<feature type="compositionally biased region" description="Polar residues" evidence="1">
    <location>
        <begin position="35"/>
        <end position="46"/>
    </location>
</feature>
<dbReference type="RefSeq" id="XP_006667654.1">
    <property type="nucleotide sequence ID" value="XM_006667591.1"/>
</dbReference>
<dbReference type="InParanoid" id="G3J9P2"/>
<sequence length="111" mass="12361">MHLSVTADTTETTLFYTSTRRLIIRTVYGLPPPTQTWQRPASSSSPDRPLALRPTQRLTCVRLRLSLTHSHCVDRANPRTSPSLESFAFRAPACAPRPSALLAVDHQARLP</sequence>
<dbReference type="Proteomes" id="UP000001610">
    <property type="component" value="Unassembled WGS sequence"/>
</dbReference>
<name>G3J9P2_CORMM</name>
<feature type="region of interest" description="Disordered" evidence="1">
    <location>
        <begin position="31"/>
        <end position="51"/>
    </location>
</feature>
<accession>G3J9P2</accession>
<proteinExistence type="predicted"/>
<evidence type="ECO:0000313" key="3">
    <source>
        <dbReference type="Proteomes" id="UP000001610"/>
    </source>
</evidence>
<dbReference type="KEGG" id="cmt:CCM_02439"/>
<dbReference type="HOGENOM" id="CLU_2158240_0_0_1"/>
<dbReference type="AlphaFoldDB" id="G3J9P2"/>
<evidence type="ECO:0000256" key="1">
    <source>
        <dbReference type="SAM" id="MobiDB-lite"/>
    </source>
</evidence>
<protein>
    <submittedName>
        <fullName evidence="2">Uncharacterized protein</fullName>
    </submittedName>
</protein>
<gene>
    <name evidence="2" type="ORF">CCM_02439</name>
</gene>
<dbReference type="VEuPathDB" id="FungiDB:CCM_02439"/>
<evidence type="ECO:0000313" key="2">
    <source>
        <dbReference type="EMBL" id="EGX94168.1"/>
    </source>
</evidence>
<keyword evidence="3" id="KW-1185">Reference proteome</keyword>